<accession>A0AAV4DNG8</accession>
<comment type="caution">
    <text evidence="3">The sequence shown here is derived from an EMBL/GenBank/DDBJ whole genome shotgun (WGS) entry which is preliminary data.</text>
</comment>
<dbReference type="Pfam" id="PF20700">
    <property type="entry name" value="Mutator"/>
    <property type="match status" value="1"/>
</dbReference>
<proteinExistence type="predicted"/>
<feature type="compositionally biased region" description="Basic and acidic residues" evidence="1">
    <location>
        <begin position="232"/>
        <end position="241"/>
    </location>
</feature>
<sequence length="255" mass="28325">MSTSTSTPRVSASKRKLNISQISSDDYCTTMPTTTVDLSTLQPLFSTVLCKECHSEQLSLMWNCNLLKGFSISLFTKCEHCGHMSPSSSTSKKVEAYHEVNRRAVAAGFSIGIVHGQLQHFSEAMDMPGIELLSRCLLGKTQNPNECLHSLIWSRCPKHLFAGLKRVDIATTFAIGEFNEGSRGTHAFLDAAGCFSGTLQRQMGRKRDSARISKCECAADEVQEARRKKRKLAEQREKDFQEQLEGGPMYKSGSF</sequence>
<dbReference type="Proteomes" id="UP000735302">
    <property type="component" value="Unassembled WGS sequence"/>
</dbReference>
<dbReference type="EMBL" id="BLXT01008059">
    <property type="protein sequence ID" value="GFO45455.1"/>
    <property type="molecule type" value="Genomic_DNA"/>
</dbReference>
<evidence type="ECO:0000313" key="3">
    <source>
        <dbReference type="EMBL" id="GFO45455.1"/>
    </source>
</evidence>
<keyword evidence="4" id="KW-1185">Reference proteome</keyword>
<evidence type="ECO:0000313" key="4">
    <source>
        <dbReference type="Proteomes" id="UP000735302"/>
    </source>
</evidence>
<evidence type="ECO:0000259" key="2">
    <source>
        <dbReference type="Pfam" id="PF20700"/>
    </source>
</evidence>
<dbReference type="InterPro" id="IPR049012">
    <property type="entry name" value="Mutator_transp_dom"/>
</dbReference>
<protein>
    <recommendedName>
        <fullName evidence="2">Mutator-like transposase domain-containing protein</fullName>
    </recommendedName>
</protein>
<reference evidence="3 4" key="1">
    <citation type="journal article" date="2021" name="Elife">
        <title>Chloroplast acquisition without the gene transfer in kleptoplastic sea slugs, Plakobranchus ocellatus.</title>
        <authorList>
            <person name="Maeda T."/>
            <person name="Takahashi S."/>
            <person name="Yoshida T."/>
            <person name="Shimamura S."/>
            <person name="Takaki Y."/>
            <person name="Nagai Y."/>
            <person name="Toyoda A."/>
            <person name="Suzuki Y."/>
            <person name="Arimoto A."/>
            <person name="Ishii H."/>
            <person name="Satoh N."/>
            <person name="Nishiyama T."/>
            <person name="Hasebe M."/>
            <person name="Maruyama T."/>
            <person name="Minagawa J."/>
            <person name="Obokata J."/>
            <person name="Shigenobu S."/>
        </authorList>
    </citation>
    <scope>NUCLEOTIDE SEQUENCE [LARGE SCALE GENOMIC DNA]</scope>
</reference>
<feature type="domain" description="Mutator-like transposase" evidence="2">
    <location>
        <begin position="40"/>
        <end position="129"/>
    </location>
</feature>
<evidence type="ECO:0000256" key="1">
    <source>
        <dbReference type="SAM" id="MobiDB-lite"/>
    </source>
</evidence>
<gene>
    <name evidence="3" type="ORF">PoB_007196000</name>
</gene>
<name>A0AAV4DNG8_9GAST</name>
<organism evidence="3 4">
    <name type="scientific">Plakobranchus ocellatus</name>
    <dbReference type="NCBI Taxonomy" id="259542"/>
    <lineage>
        <taxon>Eukaryota</taxon>
        <taxon>Metazoa</taxon>
        <taxon>Spiralia</taxon>
        <taxon>Lophotrochozoa</taxon>
        <taxon>Mollusca</taxon>
        <taxon>Gastropoda</taxon>
        <taxon>Heterobranchia</taxon>
        <taxon>Euthyneura</taxon>
        <taxon>Panpulmonata</taxon>
        <taxon>Sacoglossa</taxon>
        <taxon>Placobranchoidea</taxon>
        <taxon>Plakobranchidae</taxon>
        <taxon>Plakobranchus</taxon>
    </lineage>
</organism>
<dbReference type="AlphaFoldDB" id="A0AAV4DNG8"/>
<feature type="region of interest" description="Disordered" evidence="1">
    <location>
        <begin position="228"/>
        <end position="255"/>
    </location>
</feature>